<feature type="transmembrane region" description="Helical" evidence="6">
    <location>
        <begin position="72"/>
        <end position="96"/>
    </location>
</feature>
<evidence type="ECO:0000259" key="7">
    <source>
        <dbReference type="Pfam" id="PF10035"/>
    </source>
</evidence>
<evidence type="ECO:0000256" key="6">
    <source>
        <dbReference type="SAM" id="Phobius"/>
    </source>
</evidence>
<keyword evidence="5 6" id="KW-0472">Membrane</keyword>
<dbReference type="PIRSF" id="PIRSF006483">
    <property type="entry name" value="Membrane_protein_YitT"/>
    <property type="match status" value="1"/>
</dbReference>
<evidence type="ECO:0000256" key="3">
    <source>
        <dbReference type="ARBA" id="ARBA00022692"/>
    </source>
</evidence>
<accession>A0A1M4T1Z3</accession>
<feature type="transmembrane region" description="Helical" evidence="6">
    <location>
        <begin position="207"/>
        <end position="225"/>
    </location>
</feature>
<proteinExistence type="predicted"/>
<evidence type="ECO:0000313" key="8">
    <source>
        <dbReference type="EMBL" id="SHE38420.1"/>
    </source>
</evidence>
<feature type="transmembrane region" description="Helical" evidence="6">
    <location>
        <begin position="180"/>
        <end position="201"/>
    </location>
</feature>
<keyword evidence="4 6" id="KW-1133">Transmembrane helix</keyword>
<keyword evidence="3 6" id="KW-0812">Transmembrane</keyword>
<dbReference type="Pfam" id="PF02588">
    <property type="entry name" value="YitT_membrane"/>
    <property type="match status" value="1"/>
</dbReference>
<feature type="domain" description="DUF2179" evidence="7">
    <location>
        <begin position="254"/>
        <end position="308"/>
    </location>
</feature>
<keyword evidence="2" id="KW-1003">Cell membrane</keyword>
<dbReference type="STRING" id="1123243.SAMN02745190_00336"/>
<dbReference type="Pfam" id="PF10035">
    <property type="entry name" value="DUF2179"/>
    <property type="match status" value="1"/>
</dbReference>
<dbReference type="InterPro" id="IPR015867">
    <property type="entry name" value="N-reg_PII/ATP_PRibTrfase_C"/>
</dbReference>
<evidence type="ECO:0000313" key="9">
    <source>
        <dbReference type="Proteomes" id="UP000184404"/>
    </source>
</evidence>
<dbReference type="InterPro" id="IPR019264">
    <property type="entry name" value="DUF2179"/>
</dbReference>
<dbReference type="AlphaFoldDB" id="A0A1M4T1Z3"/>
<comment type="subcellular location">
    <subcellularLocation>
        <location evidence="1">Cell membrane</location>
        <topology evidence="1">Multi-pass membrane protein</topology>
    </subcellularLocation>
</comment>
<evidence type="ECO:0000256" key="5">
    <source>
        <dbReference type="ARBA" id="ARBA00023136"/>
    </source>
</evidence>
<dbReference type="GO" id="GO:0005886">
    <property type="term" value="C:plasma membrane"/>
    <property type="evidence" value="ECO:0007669"/>
    <property type="project" value="UniProtKB-SubCell"/>
</dbReference>
<dbReference type="InterPro" id="IPR051461">
    <property type="entry name" value="UPF0750_membrane"/>
</dbReference>
<dbReference type="InterPro" id="IPR003740">
    <property type="entry name" value="YitT"/>
</dbReference>
<dbReference type="CDD" id="cd16380">
    <property type="entry name" value="YitT_C"/>
    <property type="match status" value="1"/>
</dbReference>
<dbReference type="PANTHER" id="PTHR33545">
    <property type="entry name" value="UPF0750 MEMBRANE PROTEIN YITT-RELATED"/>
    <property type="match status" value="1"/>
</dbReference>
<dbReference type="Gene3D" id="3.30.70.120">
    <property type="match status" value="1"/>
</dbReference>
<sequence length="317" mass="34806">MPTEMQDASKPKAAEDNIPVVGEIMTTIKKKQRPIKRRIAVYIRKYITIFIGAFFTAIGLEEFLIPNHVIDGGIVGLSIMGSVITDLPFTVFLILLNIPFLYLGYKQIGKSFAVTTIVAILCLSFWSEVFEPIPNVTEDVFLAVIFGGIIDGIGVGLIMRAGGSLDGTEIVAIIADRRTVFSVGEIVMFMNLFILSGAGFLFGWDKAMYSLIAYFVIAKMIDVVLKGIDESYAVMIVTSEHKKVSEALLHRLGRGVTMLHGAGGFSGIDKEILYSVVTRLELRKLKEVVLEEDPNAFLTINAVSDIVGGRVRKKAIH</sequence>
<dbReference type="EMBL" id="FQUG01000002">
    <property type="protein sequence ID" value="SHE38420.1"/>
    <property type="molecule type" value="Genomic_DNA"/>
</dbReference>
<dbReference type="Proteomes" id="UP000184404">
    <property type="component" value="Unassembled WGS sequence"/>
</dbReference>
<reference evidence="8 9" key="1">
    <citation type="submission" date="2016-11" db="EMBL/GenBank/DDBJ databases">
        <authorList>
            <person name="Jaros S."/>
            <person name="Januszkiewicz K."/>
            <person name="Wedrychowicz H."/>
        </authorList>
    </citation>
    <scope>NUCLEOTIDE SEQUENCE [LARGE SCALE GENOMIC DNA]</scope>
    <source>
        <strain evidence="8 9">DSM 10502</strain>
    </source>
</reference>
<name>A0A1M4T1Z3_9FIRM</name>
<feature type="transmembrane region" description="Helical" evidence="6">
    <location>
        <begin position="139"/>
        <end position="159"/>
    </location>
</feature>
<gene>
    <name evidence="8" type="ORF">SAMN02745190_00336</name>
</gene>
<keyword evidence="9" id="KW-1185">Reference proteome</keyword>
<evidence type="ECO:0000256" key="1">
    <source>
        <dbReference type="ARBA" id="ARBA00004651"/>
    </source>
</evidence>
<protein>
    <submittedName>
        <fullName evidence="8">Uncharacterized membrane-anchored protein YitT, contains DUF161 and DUF2179 domains</fullName>
    </submittedName>
</protein>
<dbReference type="PANTHER" id="PTHR33545:SF3">
    <property type="entry name" value="UPF0750 MEMBRANE PROTEIN YQFU"/>
    <property type="match status" value="1"/>
</dbReference>
<feature type="transmembrane region" description="Helical" evidence="6">
    <location>
        <begin position="39"/>
        <end position="60"/>
    </location>
</feature>
<feature type="transmembrane region" description="Helical" evidence="6">
    <location>
        <begin position="108"/>
        <end position="127"/>
    </location>
</feature>
<evidence type="ECO:0000256" key="4">
    <source>
        <dbReference type="ARBA" id="ARBA00022989"/>
    </source>
</evidence>
<evidence type="ECO:0000256" key="2">
    <source>
        <dbReference type="ARBA" id="ARBA00022475"/>
    </source>
</evidence>
<organism evidence="8 9">
    <name type="scientific">Schwartzia succinivorans DSM 10502</name>
    <dbReference type="NCBI Taxonomy" id="1123243"/>
    <lineage>
        <taxon>Bacteria</taxon>
        <taxon>Bacillati</taxon>
        <taxon>Bacillota</taxon>
        <taxon>Negativicutes</taxon>
        <taxon>Selenomonadales</taxon>
        <taxon>Selenomonadaceae</taxon>
        <taxon>Schwartzia</taxon>
    </lineage>
</organism>